<comment type="caution">
    <text evidence="1">The sequence shown here is derived from an EMBL/GenBank/DDBJ whole genome shotgun (WGS) entry which is preliminary data.</text>
</comment>
<evidence type="ECO:0000313" key="1">
    <source>
        <dbReference type="EMBL" id="EUB55713.1"/>
    </source>
</evidence>
<dbReference type="EMBL" id="APAU02000147">
    <property type="protein sequence ID" value="EUB55713.1"/>
    <property type="molecule type" value="Genomic_DNA"/>
</dbReference>
<dbReference type="GeneID" id="36345141"/>
<dbReference type="Proteomes" id="UP000019149">
    <property type="component" value="Unassembled WGS sequence"/>
</dbReference>
<proteinExistence type="predicted"/>
<reference evidence="1 2" key="1">
    <citation type="journal article" date="2013" name="Nat. Genet.">
        <title>The genome of the hydatid tapeworm Echinococcus granulosus.</title>
        <authorList>
            <person name="Zheng H."/>
            <person name="Zhang W."/>
            <person name="Zhang L."/>
            <person name="Zhang Z."/>
            <person name="Li J."/>
            <person name="Lu G."/>
            <person name="Zhu Y."/>
            <person name="Wang Y."/>
            <person name="Huang Y."/>
            <person name="Liu J."/>
            <person name="Kang H."/>
            <person name="Chen J."/>
            <person name="Wang L."/>
            <person name="Chen A."/>
            <person name="Yu S."/>
            <person name="Gao Z."/>
            <person name="Jin L."/>
            <person name="Gu W."/>
            <person name="Wang Z."/>
            <person name="Zhao L."/>
            <person name="Shi B."/>
            <person name="Wen H."/>
            <person name="Lin R."/>
            <person name="Jones M.K."/>
            <person name="Brejova B."/>
            <person name="Vinar T."/>
            <person name="Zhao G."/>
            <person name="McManus D.P."/>
            <person name="Chen Z."/>
            <person name="Zhou Y."/>
            <person name="Wang S."/>
        </authorList>
    </citation>
    <scope>NUCLEOTIDE SEQUENCE [LARGE SCALE GENOMIC DNA]</scope>
</reference>
<gene>
    <name evidence="1" type="ORF">EGR_09426</name>
</gene>
<organism evidence="1 2">
    <name type="scientific">Echinococcus granulosus</name>
    <name type="common">Hydatid tapeworm</name>
    <dbReference type="NCBI Taxonomy" id="6210"/>
    <lineage>
        <taxon>Eukaryota</taxon>
        <taxon>Metazoa</taxon>
        <taxon>Spiralia</taxon>
        <taxon>Lophotrochozoa</taxon>
        <taxon>Platyhelminthes</taxon>
        <taxon>Cestoda</taxon>
        <taxon>Eucestoda</taxon>
        <taxon>Cyclophyllidea</taxon>
        <taxon>Taeniidae</taxon>
        <taxon>Echinococcus</taxon>
        <taxon>Echinococcus granulosus group</taxon>
    </lineage>
</organism>
<dbReference type="KEGG" id="egl:EGR_09426"/>
<evidence type="ECO:0000313" key="2">
    <source>
        <dbReference type="Proteomes" id="UP000019149"/>
    </source>
</evidence>
<dbReference type="RefSeq" id="XP_024346909.1">
    <property type="nucleotide sequence ID" value="XM_024498675.1"/>
</dbReference>
<dbReference type="AlphaFoldDB" id="W6U3N5"/>
<keyword evidence="2" id="KW-1185">Reference proteome</keyword>
<accession>W6U3N5</accession>
<sequence>MVYKILGSGFASRVDSPMPRIGKSSMWRKEVVKTDAPKLNWTLLWHSKVVDPLSSVKEFWKSEILLIILNKPWAVLKLKSDPNSKQFPPICKIVNLEKRNPRFSLSNRHATIMSLCDCFSCYFRLHFWFLVSGEFAGMAEGGGRQTISHQREVANAFRTPVTTIDEGEMLYLQVCPK</sequence>
<protein>
    <submittedName>
        <fullName evidence="1">Uncharacterized protein</fullName>
    </submittedName>
</protein>
<name>W6U3N5_ECHGR</name>
<dbReference type="CTD" id="36345141"/>